<dbReference type="Pfam" id="PF12697">
    <property type="entry name" value="Abhydrolase_6"/>
    <property type="match status" value="1"/>
</dbReference>
<dbReference type="Proteomes" id="UP000320672">
    <property type="component" value="Chromosome"/>
</dbReference>
<keyword evidence="7" id="KW-1185">Reference proteome</keyword>
<dbReference type="PROSITE" id="PS01133">
    <property type="entry name" value="UPF0017"/>
    <property type="match status" value="1"/>
</dbReference>
<keyword evidence="2" id="KW-0719">Serine esterase</keyword>
<gene>
    <name evidence="6" type="ORF">FF011L_03850</name>
</gene>
<dbReference type="SUPFAM" id="SSF53474">
    <property type="entry name" value="alpha/beta-Hydrolases"/>
    <property type="match status" value="1"/>
</dbReference>
<feature type="active site" description="Charge relay system" evidence="4">
    <location>
        <position position="308"/>
    </location>
</feature>
<evidence type="ECO:0000256" key="4">
    <source>
        <dbReference type="PIRSR" id="PIRSR005211-1"/>
    </source>
</evidence>
<reference evidence="6 7" key="1">
    <citation type="submission" date="2019-02" db="EMBL/GenBank/DDBJ databases">
        <title>Deep-cultivation of Planctomycetes and their phenomic and genomic characterization uncovers novel biology.</title>
        <authorList>
            <person name="Wiegand S."/>
            <person name="Jogler M."/>
            <person name="Boedeker C."/>
            <person name="Pinto D."/>
            <person name="Vollmers J."/>
            <person name="Rivas-Marin E."/>
            <person name="Kohn T."/>
            <person name="Peeters S.H."/>
            <person name="Heuer A."/>
            <person name="Rast P."/>
            <person name="Oberbeckmann S."/>
            <person name="Bunk B."/>
            <person name="Jeske O."/>
            <person name="Meyerdierks A."/>
            <person name="Storesund J.E."/>
            <person name="Kallscheuer N."/>
            <person name="Luecker S."/>
            <person name="Lage O.M."/>
            <person name="Pohl T."/>
            <person name="Merkel B.J."/>
            <person name="Hornburger P."/>
            <person name="Mueller R.-W."/>
            <person name="Bruemmer F."/>
            <person name="Labrenz M."/>
            <person name="Spormann A.M."/>
            <person name="Op den Camp H."/>
            <person name="Overmann J."/>
            <person name="Amann R."/>
            <person name="Jetten M.S.M."/>
            <person name="Mascher T."/>
            <person name="Medema M.H."/>
            <person name="Devos D.P."/>
            <person name="Kaster A.-K."/>
            <person name="Ovreas L."/>
            <person name="Rohde M."/>
            <person name="Galperin M.Y."/>
            <person name="Jogler C."/>
        </authorList>
    </citation>
    <scope>NUCLEOTIDE SEQUENCE [LARGE SCALE GENOMIC DNA]</scope>
    <source>
        <strain evidence="6 7">FF011L</strain>
    </source>
</reference>
<sequence length="333" mass="37175">MSLLSMPSKPFRPHWLVRGGHIQTILAAVQKGPDLPYKATPIEVQLRDGDRLVMHDDRPPNWREGSPSILLIHGLCGCHTSGYMVRLAARFNGLGVRTFRLDMRGCGAAANLSTSLTHAGRSNDILDVIIEIAKRTIAGPIYAMGVSMGGNQLLRGVGRVGAGEDPLPSDVSERLQRIAAVAPPVDLQKCSNIMQRRRMRFYNWYFIRQLLQRIPPQIRQSEAFQRLNLLPRPKTLRELDARITTPLGGFRDVDDYYSSASAAPYLHQIKTPTLILTSADDPMIPITSFQHTTLADSIELAVTSRGGHVGYISRGTEQWMDDRLVEWFCPQAR</sequence>
<keyword evidence="3 6" id="KW-0378">Hydrolase</keyword>
<feature type="active site" description="Charge relay system" evidence="4">
    <location>
        <position position="147"/>
    </location>
</feature>
<dbReference type="Gene3D" id="3.40.50.1820">
    <property type="entry name" value="alpha/beta hydrolase"/>
    <property type="match status" value="1"/>
</dbReference>
<dbReference type="AlphaFoldDB" id="A0A517M9W0"/>
<dbReference type="PIRSF" id="PIRSF005211">
    <property type="entry name" value="Ab_hydro_YheT"/>
    <property type="match status" value="1"/>
</dbReference>
<dbReference type="PANTHER" id="PTHR10794:SF94">
    <property type="entry name" value="ESTERASE YHET-RELATED"/>
    <property type="match status" value="1"/>
</dbReference>
<dbReference type="KEGG" id="rml:FF011L_03850"/>
<dbReference type="OrthoDB" id="332676at2"/>
<dbReference type="InterPro" id="IPR050960">
    <property type="entry name" value="AB_hydrolase_4_sf"/>
</dbReference>
<dbReference type="GO" id="GO:0047372">
    <property type="term" value="F:monoacylglycerol lipase activity"/>
    <property type="evidence" value="ECO:0007669"/>
    <property type="project" value="TreeGrafter"/>
</dbReference>
<dbReference type="InterPro" id="IPR012020">
    <property type="entry name" value="ABHD4"/>
</dbReference>
<accession>A0A517M9W0</accession>
<evidence type="ECO:0000256" key="3">
    <source>
        <dbReference type="ARBA" id="ARBA00022801"/>
    </source>
</evidence>
<evidence type="ECO:0000313" key="7">
    <source>
        <dbReference type="Proteomes" id="UP000320672"/>
    </source>
</evidence>
<dbReference type="EMBL" id="CP036262">
    <property type="protein sequence ID" value="QDS91654.1"/>
    <property type="molecule type" value="Genomic_DNA"/>
</dbReference>
<evidence type="ECO:0000256" key="2">
    <source>
        <dbReference type="ARBA" id="ARBA00022487"/>
    </source>
</evidence>
<dbReference type="InterPro" id="IPR000952">
    <property type="entry name" value="AB_hydrolase_4_CS"/>
</dbReference>
<comment type="similarity">
    <text evidence="1">Belongs to the AB hydrolase superfamily. AB hydrolase 4 family.</text>
</comment>
<feature type="domain" description="AB hydrolase-1" evidence="5">
    <location>
        <begin position="69"/>
        <end position="314"/>
    </location>
</feature>
<dbReference type="InterPro" id="IPR000073">
    <property type="entry name" value="AB_hydrolase_1"/>
</dbReference>
<dbReference type="GO" id="GO:0034338">
    <property type="term" value="F:short-chain carboxylesterase activity"/>
    <property type="evidence" value="ECO:0007669"/>
    <property type="project" value="TreeGrafter"/>
</dbReference>
<dbReference type="PANTHER" id="PTHR10794">
    <property type="entry name" value="ABHYDROLASE DOMAIN-CONTAINING PROTEIN"/>
    <property type="match status" value="1"/>
</dbReference>
<evidence type="ECO:0000256" key="1">
    <source>
        <dbReference type="ARBA" id="ARBA00010884"/>
    </source>
</evidence>
<dbReference type="RefSeq" id="WP_145349715.1">
    <property type="nucleotide sequence ID" value="NZ_CP036262.1"/>
</dbReference>
<evidence type="ECO:0000313" key="6">
    <source>
        <dbReference type="EMBL" id="QDS91654.1"/>
    </source>
</evidence>
<protein>
    <submittedName>
        <fullName evidence="6">Putative hydrolase</fullName>
    </submittedName>
</protein>
<name>A0A517M9W0_9BACT</name>
<dbReference type="InterPro" id="IPR029058">
    <property type="entry name" value="AB_hydrolase_fold"/>
</dbReference>
<feature type="active site" description="Charge relay system" evidence="4">
    <location>
        <position position="281"/>
    </location>
</feature>
<organism evidence="6 7">
    <name type="scientific">Roseimaritima multifibrata</name>
    <dbReference type="NCBI Taxonomy" id="1930274"/>
    <lineage>
        <taxon>Bacteria</taxon>
        <taxon>Pseudomonadati</taxon>
        <taxon>Planctomycetota</taxon>
        <taxon>Planctomycetia</taxon>
        <taxon>Pirellulales</taxon>
        <taxon>Pirellulaceae</taxon>
        <taxon>Roseimaritima</taxon>
    </lineage>
</organism>
<proteinExistence type="inferred from homology"/>
<evidence type="ECO:0000259" key="5">
    <source>
        <dbReference type="Pfam" id="PF12697"/>
    </source>
</evidence>